<organism evidence="8 9">
    <name type="scientific">Synchytrium endobioticum</name>
    <dbReference type="NCBI Taxonomy" id="286115"/>
    <lineage>
        <taxon>Eukaryota</taxon>
        <taxon>Fungi</taxon>
        <taxon>Fungi incertae sedis</taxon>
        <taxon>Chytridiomycota</taxon>
        <taxon>Chytridiomycota incertae sedis</taxon>
        <taxon>Chytridiomycetes</taxon>
        <taxon>Synchytriales</taxon>
        <taxon>Synchytriaceae</taxon>
        <taxon>Synchytrium</taxon>
    </lineage>
</organism>
<dbReference type="GO" id="GO:0004364">
    <property type="term" value="F:glutathione transferase activity"/>
    <property type="evidence" value="ECO:0007669"/>
    <property type="project" value="UniProtKB-EC"/>
</dbReference>
<keyword evidence="9" id="KW-1185">Reference proteome</keyword>
<dbReference type="GO" id="GO:0006749">
    <property type="term" value="P:glutathione metabolic process"/>
    <property type="evidence" value="ECO:0007669"/>
    <property type="project" value="TreeGrafter"/>
</dbReference>
<dbReference type="Pfam" id="PF01323">
    <property type="entry name" value="DSBA"/>
    <property type="match status" value="1"/>
</dbReference>
<dbReference type="Gene3D" id="3.40.30.10">
    <property type="entry name" value="Glutaredoxin"/>
    <property type="match status" value="1"/>
</dbReference>
<evidence type="ECO:0000256" key="4">
    <source>
        <dbReference type="ARBA" id="ARBA00047960"/>
    </source>
</evidence>
<evidence type="ECO:0000256" key="5">
    <source>
        <dbReference type="ARBA" id="ARBA00073833"/>
    </source>
</evidence>
<evidence type="ECO:0000313" key="9">
    <source>
        <dbReference type="Proteomes" id="UP000317494"/>
    </source>
</evidence>
<reference evidence="8 9" key="1">
    <citation type="journal article" date="2019" name="Sci. Rep.">
        <title>Comparative genomics of chytrid fungi reveal insights into the obligate biotrophic and pathogenic lifestyle of Synchytrium endobioticum.</title>
        <authorList>
            <person name="van de Vossenberg B.T.L.H."/>
            <person name="Warris S."/>
            <person name="Nguyen H.D.T."/>
            <person name="van Gent-Pelzer M.P.E."/>
            <person name="Joly D.L."/>
            <person name="van de Geest H.C."/>
            <person name="Bonants P.J.M."/>
            <person name="Smith D.S."/>
            <person name="Levesque C.A."/>
            <person name="van der Lee T.A.J."/>
        </authorList>
    </citation>
    <scope>NUCLEOTIDE SEQUENCE [LARGE SCALE GENOMIC DNA]</scope>
    <source>
        <strain evidence="8 9">MB42</strain>
    </source>
</reference>
<keyword evidence="3" id="KW-0808">Transferase</keyword>
<comment type="catalytic activity">
    <reaction evidence="4">
        <text>RX + glutathione = an S-substituted glutathione + a halide anion + H(+)</text>
        <dbReference type="Rhea" id="RHEA:16437"/>
        <dbReference type="ChEBI" id="CHEBI:15378"/>
        <dbReference type="ChEBI" id="CHEBI:16042"/>
        <dbReference type="ChEBI" id="CHEBI:17792"/>
        <dbReference type="ChEBI" id="CHEBI:57925"/>
        <dbReference type="ChEBI" id="CHEBI:90779"/>
        <dbReference type="EC" id="2.5.1.18"/>
    </reaction>
</comment>
<evidence type="ECO:0000313" key="8">
    <source>
        <dbReference type="EMBL" id="TPX44607.1"/>
    </source>
</evidence>
<dbReference type="GO" id="GO:0005777">
    <property type="term" value="C:peroxisome"/>
    <property type="evidence" value="ECO:0007669"/>
    <property type="project" value="TreeGrafter"/>
</dbReference>
<comment type="similarity">
    <text evidence="1">Belongs to the GST superfamily. Kappa family.</text>
</comment>
<dbReference type="AlphaFoldDB" id="A0A507CZG7"/>
<dbReference type="PANTHER" id="PTHR42943:SF2">
    <property type="entry name" value="GLUTATHIONE S-TRANSFERASE KAPPA 1"/>
    <property type="match status" value="1"/>
</dbReference>
<evidence type="ECO:0000256" key="3">
    <source>
        <dbReference type="ARBA" id="ARBA00022679"/>
    </source>
</evidence>
<dbReference type="FunFam" id="3.40.30.10:FF:000096">
    <property type="entry name" value="Glutathione S-transferase kappa"/>
    <property type="match status" value="1"/>
</dbReference>
<dbReference type="InterPro" id="IPR051924">
    <property type="entry name" value="GST_Kappa/NadH"/>
</dbReference>
<evidence type="ECO:0000256" key="6">
    <source>
        <dbReference type="ARBA" id="ARBA00083519"/>
    </source>
</evidence>
<dbReference type="GO" id="GO:0005739">
    <property type="term" value="C:mitochondrion"/>
    <property type="evidence" value="ECO:0007669"/>
    <property type="project" value="TreeGrafter"/>
</dbReference>
<sequence>MLMSSALVSGRVGRICCEAQLRSNHNLPSPFTILSLSSMGRPTLTLFYDCVSPWSWIHFEVLLRYEAIWAVDLILEPFFLGGVNHNTGNVPPFLNPYKRQYGAQIMSVARKMYEMKLKEPAYFPANTIKAMRLLRVIKTRYTRDVLIECSRECWKCYWDEGRNPEKDGDLVLHLGRVLGESVVEKMLSEDITAKVKKELADVTELAVEKGSFGAPWTVATLEDGGYQGFFGSDSMERLAFYLGKEYLGPFPARELAQRQRDQSKL</sequence>
<evidence type="ECO:0000256" key="2">
    <source>
        <dbReference type="ARBA" id="ARBA00012452"/>
    </source>
</evidence>
<dbReference type="InterPro" id="IPR036249">
    <property type="entry name" value="Thioredoxin-like_sf"/>
</dbReference>
<dbReference type="VEuPathDB" id="FungiDB:SeMB42_g04270"/>
<proteinExistence type="inferred from homology"/>
<gene>
    <name evidence="8" type="ORF">SeMB42_g04270</name>
</gene>
<accession>A0A507CZG7</accession>
<dbReference type="EMBL" id="QEAN01000169">
    <property type="protein sequence ID" value="TPX44607.1"/>
    <property type="molecule type" value="Genomic_DNA"/>
</dbReference>
<dbReference type="PANTHER" id="PTHR42943">
    <property type="entry name" value="GLUTATHIONE S-TRANSFERASE KAPPA"/>
    <property type="match status" value="1"/>
</dbReference>
<dbReference type="EC" id="2.5.1.18" evidence="2"/>
<feature type="domain" description="DSBA-like thioredoxin" evidence="7">
    <location>
        <begin position="43"/>
        <end position="241"/>
    </location>
</feature>
<dbReference type="STRING" id="286115.A0A507CZG7"/>
<dbReference type="Proteomes" id="UP000317494">
    <property type="component" value="Unassembled WGS sequence"/>
</dbReference>
<dbReference type="GO" id="GO:0004602">
    <property type="term" value="F:glutathione peroxidase activity"/>
    <property type="evidence" value="ECO:0007669"/>
    <property type="project" value="TreeGrafter"/>
</dbReference>
<dbReference type="SUPFAM" id="SSF52833">
    <property type="entry name" value="Thioredoxin-like"/>
    <property type="match status" value="1"/>
</dbReference>
<name>A0A507CZG7_9FUNG</name>
<evidence type="ECO:0000259" key="7">
    <source>
        <dbReference type="Pfam" id="PF01323"/>
    </source>
</evidence>
<dbReference type="InterPro" id="IPR001853">
    <property type="entry name" value="DSBA-like_thioredoxin_dom"/>
</dbReference>
<protein>
    <recommendedName>
        <fullName evidence="5">Glutathione S-transferase kappa 1</fullName>
        <ecNumber evidence="2">2.5.1.18</ecNumber>
    </recommendedName>
    <alternativeName>
        <fullName evidence="6">GST class-kappa</fullName>
    </alternativeName>
</protein>
<evidence type="ECO:0000256" key="1">
    <source>
        <dbReference type="ARBA" id="ARBA00006494"/>
    </source>
</evidence>
<comment type="caution">
    <text evidence="8">The sequence shown here is derived from an EMBL/GenBank/DDBJ whole genome shotgun (WGS) entry which is preliminary data.</text>
</comment>